<dbReference type="Gene3D" id="3.30.70.270">
    <property type="match status" value="1"/>
</dbReference>
<dbReference type="PANTHER" id="PTHR45138">
    <property type="entry name" value="REGULATORY COMPONENTS OF SENSORY TRANSDUCTION SYSTEM"/>
    <property type="match status" value="1"/>
</dbReference>
<dbReference type="InterPro" id="IPR029787">
    <property type="entry name" value="Nucleotide_cyclase"/>
</dbReference>
<dbReference type="PROSITE" id="PS50887">
    <property type="entry name" value="GGDEF"/>
    <property type="match status" value="1"/>
</dbReference>
<reference evidence="6 7" key="1">
    <citation type="submission" date="2019-11" db="EMBL/GenBank/DDBJ databases">
        <authorList>
            <person name="Khan S.A."/>
            <person name="Jeon C.O."/>
            <person name="Chun B.H."/>
        </authorList>
    </citation>
    <scope>NUCLEOTIDE SEQUENCE [LARGE SCALE GENOMIC DNA]</scope>
    <source>
        <strain evidence="6 7">IMCC 1097</strain>
    </source>
</reference>
<dbReference type="FunFam" id="3.30.70.270:FF:000001">
    <property type="entry name" value="Diguanylate cyclase domain protein"/>
    <property type="match status" value="1"/>
</dbReference>
<evidence type="ECO:0000313" key="6">
    <source>
        <dbReference type="EMBL" id="QGG80050.1"/>
    </source>
</evidence>
<sequence length="317" mass="35193">MVGRKRCCQPPPTHAKPPAKRKPDHNNDPNHSLYGRRTRPWHSHCCVNLTHRRGFTMHSLQPRTQNAQMYLLETLEPQSLLTRVLELCAGDGYVGASLRTRDLPSWHVGDRRLRRDCLPITWQGEDIAELILYGPGTGSALARLGETVSMAIAYTVRLARAEHAANIDPLTGLANRRAFHQHTHRGDFRVAMLLDLDHFKQVNDRYGHCAGDKVLVHVAKRLQRHLRAGDCAYRWGGEEFLVVMSVHAGDDVMAIAERLRGQISGTLGLAGIRCAISASAGVAYGDCDLSALIDQADKALYAAKDRGRNQTCQAFIA</sequence>
<gene>
    <name evidence="6" type="ORF">GH975_05450</name>
</gene>
<accession>A0A5Q2QDW8</accession>
<evidence type="ECO:0000256" key="4">
    <source>
        <dbReference type="SAM" id="MobiDB-lite"/>
    </source>
</evidence>
<dbReference type="InterPro" id="IPR043128">
    <property type="entry name" value="Rev_trsase/Diguanyl_cyclase"/>
</dbReference>
<feature type="domain" description="GGDEF" evidence="5">
    <location>
        <begin position="187"/>
        <end position="316"/>
    </location>
</feature>
<evidence type="ECO:0000313" key="7">
    <source>
        <dbReference type="Proteomes" id="UP000388235"/>
    </source>
</evidence>
<evidence type="ECO:0000256" key="3">
    <source>
        <dbReference type="ARBA" id="ARBA00034247"/>
    </source>
</evidence>
<dbReference type="CDD" id="cd01949">
    <property type="entry name" value="GGDEF"/>
    <property type="match status" value="1"/>
</dbReference>
<comment type="cofactor">
    <cofactor evidence="1">
        <name>Mg(2+)</name>
        <dbReference type="ChEBI" id="CHEBI:18420"/>
    </cofactor>
</comment>
<dbReference type="GO" id="GO:1902201">
    <property type="term" value="P:negative regulation of bacterial-type flagellum-dependent cell motility"/>
    <property type="evidence" value="ECO:0007669"/>
    <property type="project" value="TreeGrafter"/>
</dbReference>
<dbReference type="PANTHER" id="PTHR45138:SF9">
    <property type="entry name" value="DIGUANYLATE CYCLASE DGCM-RELATED"/>
    <property type="match status" value="1"/>
</dbReference>
<proteinExistence type="predicted"/>
<protein>
    <recommendedName>
        <fullName evidence="2">diguanylate cyclase</fullName>
        <ecNumber evidence="2">2.7.7.65</ecNumber>
    </recommendedName>
</protein>
<dbReference type="SUPFAM" id="SSF55073">
    <property type="entry name" value="Nucleotide cyclase"/>
    <property type="match status" value="1"/>
</dbReference>
<dbReference type="Proteomes" id="UP000388235">
    <property type="component" value="Chromosome"/>
</dbReference>
<dbReference type="InterPro" id="IPR050469">
    <property type="entry name" value="Diguanylate_Cyclase"/>
</dbReference>
<dbReference type="OrthoDB" id="9812260at2"/>
<dbReference type="KEGG" id="llp:GH975_05450"/>
<dbReference type="SMART" id="SM00267">
    <property type="entry name" value="GGDEF"/>
    <property type="match status" value="1"/>
</dbReference>
<dbReference type="EC" id="2.7.7.65" evidence="2"/>
<dbReference type="Pfam" id="PF00990">
    <property type="entry name" value="GGDEF"/>
    <property type="match status" value="1"/>
</dbReference>
<feature type="region of interest" description="Disordered" evidence="4">
    <location>
        <begin position="1"/>
        <end position="36"/>
    </location>
</feature>
<dbReference type="NCBIfam" id="TIGR00254">
    <property type="entry name" value="GGDEF"/>
    <property type="match status" value="1"/>
</dbReference>
<evidence type="ECO:0000256" key="1">
    <source>
        <dbReference type="ARBA" id="ARBA00001946"/>
    </source>
</evidence>
<comment type="catalytic activity">
    <reaction evidence="3">
        <text>2 GTP = 3',3'-c-di-GMP + 2 diphosphate</text>
        <dbReference type="Rhea" id="RHEA:24898"/>
        <dbReference type="ChEBI" id="CHEBI:33019"/>
        <dbReference type="ChEBI" id="CHEBI:37565"/>
        <dbReference type="ChEBI" id="CHEBI:58805"/>
        <dbReference type="EC" id="2.7.7.65"/>
    </reaction>
</comment>
<dbReference type="GO" id="GO:0005886">
    <property type="term" value="C:plasma membrane"/>
    <property type="evidence" value="ECO:0007669"/>
    <property type="project" value="TreeGrafter"/>
</dbReference>
<name>A0A5Q2QDW8_9GAMM</name>
<dbReference type="EMBL" id="CP045871">
    <property type="protein sequence ID" value="QGG80050.1"/>
    <property type="molecule type" value="Genomic_DNA"/>
</dbReference>
<evidence type="ECO:0000259" key="5">
    <source>
        <dbReference type="PROSITE" id="PS50887"/>
    </source>
</evidence>
<organism evidence="6 7">
    <name type="scientific">Litorivicinus lipolyticus</name>
    <dbReference type="NCBI Taxonomy" id="418701"/>
    <lineage>
        <taxon>Bacteria</taxon>
        <taxon>Pseudomonadati</taxon>
        <taxon>Pseudomonadota</taxon>
        <taxon>Gammaproteobacteria</taxon>
        <taxon>Oceanospirillales</taxon>
        <taxon>Litorivicinaceae</taxon>
        <taxon>Litorivicinus</taxon>
    </lineage>
</organism>
<evidence type="ECO:0000256" key="2">
    <source>
        <dbReference type="ARBA" id="ARBA00012528"/>
    </source>
</evidence>
<dbReference type="AlphaFoldDB" id="A0A5Q2QDW8"/>
<keyword evidence="7" id="KW-1185">Reference proteome</keyword>
<dbReference type="GO" id="GO:0043709">
    <property type="term" value="P:cell adhesion involved in single-species biofilm formation"/>
    <property type="evidence" value="ECO:0007669"/>
    <property type="project" value="TreeGrafter"/>
</dbReference>
<dbReference type="GO" id="GO:0052621">
    <property type="term" value="F:diguanylate cyclase activity"/>
    <property type="evidence" value="ECO:0007669"/>
    <property type="project" value="UniProtKB-EC"/>
</dbReference>
<dbReference type="InterPro" id="IPR000160">
    <property type="entry name" value="GGDEF_dom"/>
</dbReference>